<dbReference type="GO" id="GO:0016042">
    <property type="term" value="P:lipid catabolic process"/>
    <property type="evidence" value="ECO:0007669"/>
    <property type="project" value="UniProtKB-KW"/>
</dbReference>
<evidence type="ECO:0000256" key="3">
    <source>
        <dbReference type="ARBA" id="ARBA00022963"/>
    </source>
</evidence>
<dbReference type="InterPro" id="IPR029058">
    <property type="entry name" value="AB_hydrolase_fold"/>
</dbReference>
<evidence type="ECO:0000313" key="6">
    <source>
        <dbReference type="EMBL" id="KAF2827909.1"/>
    </source>
</evidence>
<reference evidence="6" key="1">
    <citation type="journal article" date="2020" name="Stud. Mycol.">
        <title>101 Dothideomycetes genomes: a test case for predicting lifestyles and emergence of pathogens.</title>
        <authorList>
            <person name="Haridas S."/>
            <person name="Albert R."/>
            <person name="Binder M."/>
            <person name="Bloem J."/>
            <person name="Labutti K."/>
            <person name="Salamov A."/>
            <person name="Andreopoulos B."/>
            <person name="Baker S."/>
            <person name="Barry K."/>
            <person name="Bills G."/>
            <person name="Bluhm B."/>
            <person name="Cannon C."/>
            <person name="Castanera R."/>
            <person name="Culley D."/>
            <person name="Daum C."/>
            <person name="Ezra D."/>
            <person name="Gonzalez J."/>
            <person name="Henrissat B."/>
            <person name="Kuo A."/>
            <person name="Liang C."/>
            <person name="Lipzen A."/>
            <person name="Lutzoni F."/>
            <person name="Magnuson J."/>
            <person name="Mondo S."/>
            <person name="Nolan M."/>
            <person name="Ohm R."/>
            <person name="Pangilinan J."/>
            <person name="Park H.-J."/>
            <person name="Ramirez L."/>
            <person name="Alfaro M."/>
            <person name="Sun H."/>
            <person name="Tritt A."/>
            <person name="Yoshinaga Y."/>
            <person name="Zwiers L.-H."/>
            <person name="Turgeon B."/>
            <person name="Goodwin S."/>
            <person name="Spatafora J."/>
            <person name="Crous P."/>
            <person name="Grigoriev I."/>
        </authorList>
    </citation>
    <scope>NUCLEOTIDE SEQUENCE</scope>
    <source>
        <strain evidence="6">CBS 113818</strain>
    </source>
</reference>
<evidence type="ECO:0000313" key="7">
    <source>
        <dbReference type="Proteomes" id="UP000799424"/>
    </source>
</evidence>
<dbReference type="Gene3D" id="3.40.50.1820">
    <property type="entry name" value="alpha/beta hydrolase"/>
    <property type="match status" value="1"/>
</dbReference>
<dbReference type="GO" id="GO:0003847">
    <property type="term" value="F:1-alkyl-2-acetylglycerophosphocholine esterase activity"/>
    <property type="evidence" value="ECO:0007669"/>
    <property type="project" value="UniProtKB-EC"/>
</dbReference>
<feature type="chain" id="PRO_5025389274" description="1-alkyl-2-acetylglycerophosphocholine esterase" evidence="5">
    <location>
        <begin position="21"/>
        <end position="422"/>
    </location>
</feature>
<sequence length="422" mass="46138">MATLGFLLVILLAFFSQVHGLLIPGPDAKHPSKGAVASFALVDKSRKDPWDGGDRKIMVSLFMPVPASSCSSECEQPYMGRHTAEIANEQFFGDKKKGVFEKMGFNACCSTRQSTDASKIPVVVLEPQTDTSRLLYVNLARYMTANNVAVVLIDHPHDSSVTEFPGSDTAFNSGSTGLSSFSPLTAWNETITKAIDIRVQDIKFALESLKDSKIMSDKFVHVKFSSALDTSHYSVVGHGLGGTVATSLAISDPRVQFSINLSGSVPPLDHNIATPTYFLGRADFKRQHDINWPVTWSHLTGPATEYDLHDSDTFDFSDLSVVTEVAKNEGKMSDLQPKKLGSVGPPGSHAVKCFVEAIIKDELHNDDGGLRHCIDSFGDKMVPYFASLGQAVKEMEKESRGVSRRGVFRAAVRHRMEGWGFM</sequence>
<keyword evidence="3" id="KW-0442">Lipid degradation</keyword>
<organism evidence="6 7">
    <name type="scientific">Ophiobolus disseminans</name>
    <dbReference type="NCBI Taxonomy" id="1469910"/>
    <lineage>
        <taxon>Eukaryota</taxon>
        <taxon>Fungi</taxon>
        <taxon>Dikarya</taxon>
        <taxon>Ascomycota</taxon>
        <taxon>Pezizomycotina</taxon>
        <taxon>Dothideomycetes</taxon>
        <taxon>Pleosporomycetidae</taxon>
        <taxon>Pleosporales</taxon>
        <taxon>Pleosporineae</taxon>
        <taxon>Phaeosphaeriaceae</taxon>
        <taxon>Ophiobolus</taxon>
    </lineage>
</organism>
<protein>
    <recommendedName>
        <fullName evidence="1">1-alkyl-2-acetylglycerophosphocholine esterase</fullName>
        <ecNumber evidence="1">3.1.1.47</ecNumber>
    </recommendedName>
</protein>
<dbReference type="PANTHER" id="PTHR10272">
    <property type="entry name" value="PLATELET-ACTIVATING FACTOR ACETYLHYDROLASE"/>
    <property type="match status" value="1"/>
</dbReference>
<dbReference type="Proteomes" id="UP000799424">
    <property type="component" value="Unassembled WGS sequence"/>
</dbReference>
<evidence type="ECO:0000256" key="4">
    <source>
        <dbReference type="ARBA" id="ARBA00023098"/>
    </source>
</evidence>
<keyword evidence="2" id="KW-0378">Hydrolase</keyword>
<name>A0A6A7A597_9PLEO</name>
<dbReference type="AlphaFoldDB" id="A0A6A7A597"/>
<dbReference type="OrthoDB" id="2363873at2759"/>
<proteinExistence type="predicted"/>
<keyword evidence="4" id="KW-0443">Lipid metabolism</keyword>
<evidence type="ECO:0000256" key="1">
    <source>
        <dbReference type="ARBA" id="ARBA00013201"/>
    </source>
</evidence>
<gene>
    <name evidence="6" type="ORF">CC86DRAFT_201720</name>
</gene>
<dbReference type="EMBL" id="MU006223">
    <property type="protein sequence ID" value="KAF2827909.1"/>
    <property type="molecule type" value="Genomic_DNA"/>
</dbReference>
<dbReference type="Pfam" id="PF03403">
    <property type="entry name" value="PAF-AH_p_II"/>
    <property type="match status" value="1"/>
</dbReference>
<dbReference type="PANTHER" id="PTHR10272:SF14">
    <property type="entry name" value="PAF ACETYLHYDROLASE FAMILY PROTEIN"/>
    <property type="match status" value="1"/>
</dbReference>
<feature type="signal peptide" evidence="5">
    <location>
        <begin position="1"/>
        <end position="20"/>
    </location>
</feature>
<evidence type="ECO:0000256" key="2">
    <source>
        <dbReference type="ARBA" id="ARBA00022801"/>
    </source>
</evidence>
<keyword evidence="7" id="KW-1185">Reference proteome</keyword>
<evidence type="ECO:0000256" key="5">
    <source>
        <dbReference type="SAM" id="SignalP"/>
    </source>
</evidence>
<keyword evidence="5" id="KW-0732">Signal</keyword>
<accession>A0A6A7A597</accession>
<dbReference type="SUPFAM" id="SSF53474">
    <property type="entry name" value="alpha/beta-Hydrolases"/>
    <property type="match status" value="1"/>
</dbReference>
<dbReference type="EC" id="3.1.1.47" evidence="1"/>